<evidence type="ECO:0000313" key="2">
    <source>
        <dbReference type="EMBL" id="STR39365.1"/>
    </source>
</evidence>
<protein>
    <submittedName>
        <fullName evidence="2">Alfa-L-rhamnosidase</fullName>
    </submittedName>
</protein>
<proteinExistence type="predicted"/>
<evidence type="ECO:0000256" key="1">
    <source>
        <dbReference type="SAM" id="MobiDB-lite"/>
    </source>
</evidence>
<name>A0A7H4LT89_9ENTR</name>
<accession>A0A7H4LT89</accession>
<sequence length="29" mass="3422">MSQAIQHNSQVMMTRHPNFLRTAEALRPR</sequence>
<organism evidence="2 3">
    <name type="scientific">Klebsiella michiganensis</name>
    <dbReference type="NCBI Taxonomy" id="1134687"/>
    <lineage>
        <taxon>Bacteria</taxon>
        <taxon>Pseudomonadati</taxon>
        <taxon>Pseudomonadota</taxon>
        <taxon>Gammaproteobacteria</taxon>
        <taxon>Enterobacterales</taxon>
        <taxon>Enterobacteriaceae</taxon>
        <taxon>Klebsiella/Raoultella group</taxon>
        <taxon>Klebsiella</taxon>
    </lineage>
</organism>
<evidence type="ECO:0000313" key="3">
    <source>
        <dbReference type="Proteomes" id="UP000255050"/>
    </source>
</evidence>
<reference evidence="2 3" key="1">
    <citation type="submission" date="2018-06" db="EMBL/GenBank/DDBJ databases">
        <authorList>
            <consortium name="Pathogen Informatics"/>
            <person name="Doyle S."/>
        </authorList>
    </citation>
    <scope>NUCLEOTIDE SEQUENCE [LARGE SCALE GENOMIC DNA]</scope>
    <source>
        <strain evidence="2 3">NCTC11694</strain>
    </source>
</reference>
<comment type="caution">
    <text evidence="2">The sequence shown here is derived from an EMBL/GenBank/DDBJ whole genome shotgun (WGS) entry which is preliminary data.</text>
</comment>
<dbReference type="Proteomes" id="UP000255050">
    <property type="component" value="Unassembled WGS sequence"/>
</dbReference>
<feature type="region of interest" description="Disordered" evidence="1">
    <location>
        <begin position="1"/>
        <end position="29"/>
    </location>
</feature>
<feature type="compositionally biased region" description="Polar residues" evidence="1">
    <location>
        <begin position="1"/>
        <end position="12"/>
    </location>
</feature>
<dbReference type="AlphaFoldDB" id="A0A7H4LT89"/>
<gene>
    <name evidence="2" type="ORF">NCTC11694_00505</name>
</gene>
<dbReference type="EMBL" id="UGJR01000002">
    <property type="protein sequence ID" value="STR39365.1"/>
    <property type="molecule type" value="Genomic_DNA"/>
</dbReference>